<evidence type="ECO:0000259" key="6">
    <source>
        <dbReference type="Pfam" id="PF00892"/>
    </source>
</evidence>
<dbReference type="Proteomes" id="UP000652760">
    <property type="component" value="Unassembled WGS sequence"/>
</dbReference>
<name>A0ABS1F459_9PROT</name>
<feature type="transmembrane region" description="Helical" evidence="5">
    <location>
        <begin position="214"/>
        <end position="234"/>
    </location>
</feature>
<evidence type="ECO:0000256" key="5">
    <source>
        <dbReference type="SAM" id="Phobius"/>
    </source>
</evidence>
<dbReference type="PANTHER" id="PTHR32322">
    <property type="entry name" value="INNER MEMBRANE TRANSPORTER"/>
    <property type="match status" value="1"/>
</dbReference>
<evidence type="ECO:0000256" key="3">
    <source>
        <dbReference type="ARBA" id="ARBA00022989"/>
    </source>
</evidence>
<keyword evidence="2 5" id="KW-0812">Transmembrane</keyword>
<keyword evidence="8" id="KW-1185">Reference proteome</keyword>
<feature type="transmembrane region" description="Helical" evidence="5">
    <location>
        <begin position="287"/>
        <end position="304"/>
    </location>
</feature>
<comment type="subcellular location">
    <subcellularLocation>
        <location evidence="1">Membrane</location>
        <topology evidence="1">Multi-pass membrane protein</topology>
    </subcellularLocation>
</comment>
<proteinExistence type="predicted"/>
<dbReference type="InterPro" id="IPR050638">
    <property type="entry name" value="AA-Vitamin_Transporters"/>
</dbReference>
<dbReference type="Pfam" id="PF00892">
    <property type="entry name" value="EamA"/>
    <property type="match status" value="1"/>
</dbReference>
<feature type="transmembrane region" description="Helical" evidence="5">
    <location>
        <begin position="184"/>
        <end position="202"/>
    </location>
</feature>
<gene>
    <name evidence="7" type="ORF">JHL17_12175</name>
</gene>
<dbReference type="EMBL" id="JAENHM010000035">
    <property type="protein sequence ID" value="MBK1838171.1"/>
    <property type="molecule type" value="Genomic_DNA"/>
</dbReference>
<keyword evidence="4 5" id="KW-0472">Membrane</keyword>
<sequence>MVARETIVAASDKFGSAPSPAPSVPGAGRAAVLTLLAMLAFAANSILCRLALTQTAIDPASFTLVRIASGAASLWLIARIAGHSKSGAKSGAKPGSKPGAKSGAGSWRGAAALLAYAAAFSFAYLTMTAGTGALLLFGAVQATMILGGLSRGERLAPLQWGGLGLALGGLALLLAPGLSAPDPLGALLMVAAGAAWGVYSLLGRASRDPIATTAGNFLRAAPMAAVLALMAALAGPHGGGHLPGGGLGWDRGGLVYAVLSGALASGVGYSIWYAALPALTAARAASVQLSVPVITALAAVLALGERITPTLAVSSIAVLGGIALVITGKTRRA</sequence>
<dbReference type="SUPFAM" id="SSF103481">
    <property type="entry name" value="Multidrug resistance efflux transporter EmrE"/>
    <property type="match status" value="1"/>
</dbReference>
<evidence type="ECO:0000313" key="8">
    <source>
        <dbReference type="Proteomes" id="UP000652760"/>
    </source>
</evidence>
<keyword evidence="3 5" id="KW-1133">Transmembrane helix</keyword>
<organism evidence="7 8">
    <name type="scientific">Azospirillum endophyticum</name>
    <dbReference type="NCBI Taxonomy" id="2800326"/>
    <lineage>
        <taxon>Bacteria</taxon>
        <taxon>Pseudomonadati</taxon>
        <taxon>Pseudomonadota</taxon>
        <taxon>Alphaproteobacteria</taxon>
        <taxon>Rhodospirillales</taxon>
        <taxon>Azospirillaceae</taxon>
        <taxon>Azospirillum</taxon>
    </lineage>
</organism>
<feature type="transmembrane region" description="Helical" evidence="5">
    <location>
        <begin position="64"/>
        <end position="82"/>
    </location>
</feature>
<dbReference type="InterPro" id="IPR000620">
    <property type="entry name" value="EamA_dom"/>
</dbReference>
<feature type="transmembrane region" description="Helical" evidence="5">
    <location>
        <begin position="310"/>
        <end position="328"/>
    </location>
</feature>
<evidence type="ECO:0000313" key="7">
    <source>
        <dbReference type="EMBL" id="MBK1838171.1"/>
    </source>
</evidence>
<comment type="caution">
    <text evidence="7">The sequence shown here is derived from an EMBL/GenBank/DDBJ whole genome shotgun (WGS) entry which is preliminary data.</text>
</comment>
<feature type="transmembrane region" description="Helical" evidence="5">
    <location>
        <begin position="158"/>
        <end position="178"/>
    </location>
</feature>
<protein>
    <submittedName>
        <fullName evidence="7">DMT family transporter</fullName>
    </submittedName>
</protein>
<dbReference type="InterPro" id="IPR037185">
    <property type="entry name" value="EmrE-like"/>
</dbReference>
<reference evidence="8" key="1">
    <citation type="submission" date="2021-01" db="EMBL/GenBank/DDBJ databases">
        <title>Genome public.</title>
        <authorList>
            <person name="Liu C."/>
            <person name="Sun Q."/>
        </authorList>
    </citation>
    <scope>NUCLEOTIDE SEQUENCE [LARGE SCALE GENOMIC DNA]</scope>
    <source>
        <strain evidence="8">YIM B02556</strain>
    </source>
</reference>
<feature type="transmembrane region" description="Helical" evidence="5">
    <location>
        <begin position="113"/>
        <end position="137"/>
    </location>
</feature>
<feature type="domain" description="EamA" evidence="6">
    <location>
        <begin position="184"/>
        <end position="326"/>
    </location>
</feature>
<evidence type="ECO:0000256" key="2">
    <source>
        <dbReference type="ARBA" id="ARBA00022692"/>
    </source>
</evidence>
<dbReference type="PANTHER" id="PTHR32322:SF9">
    <property type="entry name" value="AMINO-ACID METABOLITE EFFLUX PUMP-RELATED"/>
    <property type="match status" value="1"/>
</dbReference>
<feature type="transmembrane region" description="Helical" evidence="5">
    <location>
        <begin position="254"/>
        <end position="275"/>
    </location>
</feature>
<feature type="transmembrane region" description="Helical" evidence="5">
    <location>
        <begin position="30"/>
        <end position="52"/>
    </location>
</feature>
<evidence type="ECO:0000256" key="4">
    <source>
        <dbReference type="ARBA" id="ARBA00023136"/>
    </source>
</evidence>
<evidence type="ECO:0000256" key="1">
    <source>
        <dbReference type="ARBA" id="ARBA00004141"/>
    </source>
</evidence>
<accession>A0ABS1F459</accession>